<dbReference type="PRINTS" id="PR00469">
    <property type="entry name" value="PNDRDTASEII"/>
</dbReference>
<dbReference type="PRINTS" id="PR00368">
    <property type="entry name" value="FADPNR"/>
</dbReference>
<dbReference type="SUPFAM" id="SSF51905">
    <property type="entry name" value="FAD/NAD(P)-binding domain"/>
    <property type="match status" value="1"/>
</dbReference>
<dbReference type="GO" id="GO:0033108">
    <property type="term" value="P:mitochondrial respiratory chain complex assembly"/>
    <property type="evidence" value="ECO:0007669"/>
    <property type="project" value="TreeGrafter"/>
</dbReference>
<evidence type="ECO:0000256" key="2">
    <source>
        <dbReference type="ARBA" id="ARBA00022827"/>
    </source>
</evidence>
<dbReference type="PANTHER" id="PTHR43557:SF4">
    <property type="entry name" value="APOPTOSIS-INDUCING FACTOR 1, MITOCHONDRIAL"/>
    <property type="match status" value="1"/>
</dbReference>
<gene>
    <name evidence="5" type="ORF">FD00_GL000754</name>
</gene>
<dbReference type="InterPro" id="IPR016156">
    <property type="entry name" value="FAD/NAD-linked_Rdtase_dimer_sf"/>
</dbReference>
<dbReference type="GO" id="GO:0016174">
    <property type="term" value="F:NAD(P)H oxidase H2O2-forming activity"/>
    <property type="evidence" value="ECO:0007669"/>
    <property type="project" value="TreeGrafter"/>
</dbReference>
<organism evidence="5 6">
    <name type="scientific">Liquorilactobacillus mali KCTC 3596 = DSM 20444</name>
    <dbReference type="NCBI Taxonomy" id="1046596"/>
    <lineage>
        <taxon>Bacteria</taxon>
        <taxon>Bacillati</taxon>
        <taxon>Bacillota</taxon>
        <taxon>Bacilli</taxon>
        <taxon>Lactobacillales</taxon>
        <taxon>Lactobacillaceae</taxon>
        <taxon>Liquorilactobacillus</taxon>
    </lineage>
</organism>
<sequence>MAKETKKYNYLIVGGGMAADQAVAGIRSIDKEGTIGIISADTDEPYARPALSKKLWVDPDFHDEDIDFHTAQKYNAQISLATRVTKVEPENHAVETDKGEKYAYDELLLATGSKAKALNGEKSDRVVALRSKQDYLKIRKFSGKGNHVIVVGNGYIGSEIAAGLIQSDTEVSLVITGDRIFDKKFPAFLSEKYEQKYLEAGMKIYHNSKASDYELTKNGVKVQLDDGTELEAAGLVLGIGAFTDYSLASEAGLKVDEHGVVVDEHLKTSAPDIWAAGDIISYPDQILGRQSAGHVRHAINSGLFVGKQMAGENGIYDYTPVFYSWVFDINWEAFGKVDSNLEMYAEKLGDEKYIVYYFEKDVLAGVLSWSSGVSLDHLKSILKKRPTVEELGKVVKIEAVE</sequence>
<evidence type="ECO:0000313" key="6">
    <source>
        <dbReference type="Proteomes" id="UP000050898"/>
    </source>
</evidence>
<dbReference type="Gene3D" id="3.30.390.30">
    <property type="match status" value="1"/>
</dbReference>
<dbReference type="OrthoDB" id="9792592at2"/>
<dbReference type="Gene3D" id="3.50.50.60">
    <property type="entry name" value="FAD/NAD(P)-binding domain"/>
    <property type="match status" value="2"/>
</dbReference>
<proteinExistence type="predicted"/>
<keyword evidence="2" id="KW-0274">FAD</keyword>
<dbReference type="PATRIC" id="fig|1046596.6.peg.825"/>
<dbReference type="SUPFAM" id="SSF55424">
    <property type="entry name" value="FAD/NAD-linked reductases, dimerisation (C-terminal) domain"/>
    <property type="match status" value="1"/>
</dbReference>
<reference evidence="5 6" key="1">
    <citation type="journal article" date="2015" name="Genome Announc.">
        <title>Expanding the biotechnology potential of lactobacilli through comparative genomics of 213 strains and associated genera.</title>
        <authorList>
            <person name="Sun Z."/>
            <person name="Harris H.M."/>
            <person name="McCann A."/>
            <person name="Guo C."/>
            <person name="Argimon S."/>
            <person name="Zhang W."/>
            <person name="Yang X."/>
            <person name="Jeffery I.B."/>
            <person name="Cooney J.C."/>
            <person name="Kagawa T.F."/>
            <person name="Liu W."/>
            <person name="Song Y."/>
            <person name="Salvetti E."/>
            <person name="Wrobel A."/>
            <person name="Rasinkangas P."/>
            <person name="Parkhill J."/>
            <person name="Rea M.C."/>
            <person name="O'Sullivan O."/>
            <person name="Ritari J."/>
            <person name="Douillard F.P."/>
            <person name="Paul Ross R."/>
            <person name="Yang R."/>
            <person name="Briner A.E."/>
            <person name="Felis G.E."/>
            <person name="de Vos W.M."/>
            <person name="Barrangou R."/>
            <person name="Klaenhammer T.R."/>
            <person name="Caufield P.W."/>
            <person name="Cui Y."/>
            <person name="Zhang H."/>
            <person name="O'Toole P.W."/>
        </authorList>
    </citation>
    <scope>NUCLEOTIDE SEQUENCE [LARGE SCALE GENOMIC DNA]</scope>
    <source>
        <strain evidence="5 6">DSM 20444</strain>
    </source>
</reference>
<comment type="caution">
    <text evidence="5">The sequence shown here is derived from an EMBL/GenBank/DDBJ whole genome shotgun (WGS) entry which is preliminary data.</text>
</comment>
<keyword evidence="6" id="KW-1185">Reference proteome</keyword>
<dbReference type="GO" id="GO:0012501">
    <property type="term" value="P:programmed cell death"/>
    <property type="evidence" value="ECO:0007669"/>
    <property type="project" value="TreeGrafter"/>
</dbReference>
<keyword evidence="3" id="KW-0560">Oxidoreductase</keyword>
<dbReference type="InterPro" id="IPR036188">
    <property type="entry name" value="FAD/NAD-bd_sf"/>
</dbReference>
<evidence type="ECO:0000256" key="1">
    <source>
        <dbReference type="ARBA" id="ARBA00022630"/>
    </source>
</evidence>
<evidence type="ECO:0000313" key="5">
    <source>
        <dbReference type="EMBL" id="KRN11349.1"/>
    </source>
</evidence>
<dbReference type="GeneID" id="98317024"/>
<dbReference type="InterPro" id="IPR050446">
    <property type="entry name" value="FAD-oxidoreductase/Apoptosis"/>
</dbReference>
<accession>A0A0R2EBE2</accession>
<dbReference type="PANTHER" id="PTHR43557">
    <property type="entry name" value="APOPTOSIS-INDUCING FACTOR 1"/>
    <property type="match status" value="1"/>
</dbReference>
<name>A0A0R2EBE2_9LACO</name>
<feature type="domain" description="FAD/NAD(P)-binding" evidence="4">
    <location>
        <begin position="8"/>
        <end position="300"/>
    </location>
</feature>
<dbReference type="Proteomes" id="UP000050898">
    <property type="component" value="Unassembled WGS sequence"/>
</dbReference>
<dbReference type="Pfam" id="PF07992">
    <property type="entry name" value="Pyr_redox_2"/>
    <property type="match status" value="1"/>
</dbReference>
<dbReference type="AlphaFoldDB" id="A0A0R2EBE2"/>
<evidence type="ECO:0000256" key="3">
    <source>
        <dbReference type="ARBA" id="ARBA00023002"/>
    </source>
</evidence>
<dbReference type="InterPro" id="IPR023753">
    <property type="entry name" value="FAD/NAD-binding_dom"/>
</dbReference>
<dbReference type="EMBL" id="AYYH01000002">
    <property type="protein sequence ID" value="KRN11349.1"/>
    <property type="molecule type" value="Genomic_DNA"/>
</dbReference>
<dbReference type="GO" id="GO:0005737">
    <property type="term" value="C:cytoplasm"/>
    <property type="evidence" value="ECO:0007669"/>
    <property type="project" value="TreeGrafter"/>
</dbReference>
<keyword evidence="1" id="KW-0285">Flavoprotein</keyword>
<evidence type="ECO:0000259" key="4">
    <source>
        <dbReference type="Pfam" id="PF07992"/>
    </source>
</evidence>
<dbReference type="GO" id="GO:0071949">
    <property type="term" value="F:FAD binding"/>
    <property type="evidence" value="ECO:0007669"/>
    <property type="project" value="TreeGrafter"/>
</dbReference>
<dbReference type="RefSeq" id="WP_010078183.1">
    <property type="nucleotide sequence ID" value="NZ_AYYH01000002.1"/>
</dbReference>
<protein>
    <submittedName>
        <fullName evidence="5">Putidaredoxin reductase</fullName>
    </submittedName>
</protein>